<keyword evidence="3 4" id="KW-0413">Isomerase</keyword>
<dbReference type="InterPro" id="IPR000821">
    <property type="entry name" value="Ala_racemase"/>
</dbReference>
<evidence type="ECO:0000259" key="7">
    <source>
        <dbReference type="SMART" id="SM01005"/>
    </source>
</evidence>
<evidence type="ECO:0000256" key="4">
    <source>
        <dbReference type="HAMAP-Rule" id="MF_01201"/>
    </source>
</evidence>
<keyword evidence="2 4" id="KW-0663">Pyridoxal phosphate</keyword>
<feature type="binding site" evidence="4 6">
    <location>
        <position position="135"/>
    </location>
    <ligand>
        <name>substrate</name>
    </ligand>
</feature>
<dbReference type="Proteomes" id="UP001153387">
    <property type="component" value="Unassembled WGS sequence"/>
</dbReference>
<dbReference type="Gene3D" id="2.40.37.10">
    <property type="entry name" value="Lyase, Ornithine Decarboxylase, Chain A, domain 1"/>
    <property type="match status" value="1"/>
</dbReference>
<evidence type="ECO:0000256" key="1">
    <source>
        <dbReference type="ARBA" id="ARBA00001933"/>
    </source>
</evidence>
<organism evidence="8 9">
    <name type="scientific">Cohnella ginsengisoli</name>
    <dbReference type="NCBI Taxonomy" id="425004"/>
    <lineage>
        <taxon>Bacteria</taxon>
        <taxon>Bacillati</taxon>
        <taxon>Bacillota</taxon>
        <taxon>Bacilli</taxon>
        <taxon>Bacillales</taxon>
        <taxon>Paenibacillaceae</taxon>
        <taxon>Cohnella</taxon>
    </lineage>
</organism>
<dbReference type="PANTHER" id="PTHR30511:SF0">
    <property type="entry name" value="ALANINE RACEMASE, CATABOLIC-RELATED"/>
    <property type="match status" value="1"/>
</dbReference>
<evidence type="ECO:0000313" key="8">
    <source>
        <dbReference type="EMBL" id="MDG0790894.1"/>
    </source>
</evidence>
<comment type="function">
    <text evidence="4">Catalyzes the interconversion of L-alanine and D-alanine. May also act on other amino acids.</text>
</comment>
<dbReference type="SUPFAM" id="SSF50621">
    <property type="entry name" value="Alanine racemase C-terminal domain-like"/>
    <property type="match status" value="1"/>
</dbReference>
<accession>A0A9X4QLJ1</accession>
<dbReference type="AlphaFoldDB" id="A0A9X4QLJ1"/>
<dbReference type="Pfam" id="PF01168">
    <property type="entry name" value="Ala_racemase_N"/>
    <property type="match status" value="1"/>
</dbReference>
<dbReference type="HAMAP" id="MF_01201">
    <property type="entry name" value="Ala_racemase"/>
    <property type="match status" value="1"/>
</dbReference>
<evidence type="ECO:0000313" key="9">
    <source>
        <dbReference type="Proteomes" id="UP001153387"/>
    </source>
</evidence>
<gene>
    <name evidence="8" type="primary">alr</name>
    <name evidence="8" type="ORF">OMP38_08475</name>
</gene>
<feature type="active site" description="Proton acceptor; specific for L-alanine" evidence="4">
    <location>
        <position position="263"/>
    </location>
</feature>
<evidence type="ECO:0000256" key="2">
    <source>
        <dbReference type="ARBA" id="ARBA00022898"/>
    </source>
</evidence>
<dbReference type="EMBL" id="JAPDHZ010000002">
    <property type="protein sequence ID" value="MDG0790894.1"/>
    <property type="molecule type" value="Genomic_DNA"/>
</dbReference>
<feature type="domain" description="Alanine racemase C-terminal" evidence="7">
    <location>
        <begin position="242"/>
        <end position="367"/>
    </location>
</feature>
<dbReference type="Gene3D" id="3.20.20.10">
    <property type="entry name" value="Alanine racemase"/>
    <property type="match status" value="1"/>
</dbReference>
<comment type="cofactor">
    <cofactor evidence="1 4 5">
        <name>pyridoxal 5'-phosphate</name>
        <dbReference type="ChEBI" id="CHEBI:597326"/>
    </cofactor>
</comment>
<dbReference type="GO" id="GO:0009252">
    <property type="term" value="P:peptidoglycan biosynthetic process"/>
    <property type="evidence" value="ECO:0007669"/>
    <property type="project" value="TreeGrafter"/>
</dbReference>
<dbReference type="InterPro" id="IPR009006">
    <property type="entry name" value="Ala_racemase/Decarboxylase_C"/>
</dbReference>
<dbReference type="PROSITE" id="PS00395">
    <property type="entry name" value="ALANINE_RACEMASE"/>
    <property type="match status" value="1"/>
</dbReference>
<dbReference type="InterPro" id="IPR001608">
    <property type="entry name" value="Ala_racemase_N"/>
</dbReference>
<dbReference type="PRINTS" id="PR00992">
    <property type="entry name" value="ALARACEMASE"/>
</dbReference>
<evidence type="ECO:0000256" key="5">
    <source>
        <dbReference type="PIRSR" id="PIRSR600821-50"/>
    </source>
</evidence>
<dbReference type="NCBIfam" id="TIGR00492">
    <property type="entry name" value="alr"/>
    <property type="match status" value="1"/>
</dbReference>
<comment type="similarity">
    <text evidence="4">Belongs to the alanine racemase family.</text>
</comment>
<comment type="pathway">
    <text evidence="4">Amino-acid biosynthesis; D-alanine biosynthesis; D-alanine from L-alanine: step 1/1.</text>
</comment>
<dbReference type="InterPro" id="IPR020622">
    <property type="entry name" value="Ala_racemase_pyridoxalP-BS"/>
</dbReference>
<dbReference type="SUPFAM" id="SSF51419">
    <property type="entry name" value="PLP-binding barrel"/>
    <property type="match status" value="1"/>
</dbReference>
<evidence type="ECO:0000256" key="3">
    <source>
        <dbReference type="ARBA" id="ARBA00023235"/>
    </source>
</evidence>
<feature type="active site" description="Proton acceptor; specific for D-alanine" evidence="4">
    <location>
        <position position="36"/>
    </location>
</feature>
<dbReference type="GO" id="GO:0030170">
    <property type="term" value="F:pyridoxal phosphate binding"/>
    <property type="evidence" value="ECO:0007669"/>
    <property type="project" value="UniProtKB-UniRule"/>
</dbReference>
<feature type="binding site" evidence="4 6">
    <location>
        <position position="310"/>
    </location>
    <ligand>
        <name>substrate</name>
    </ligand>
</feature>
<comment type="catalytic activity">
    <reaction evidence="4">
        <text>L-alanine = D-alanine</text>
        <dbReference type="Rhea" id="RHEA:20249"/>
        <dbReference type="ChEBI" id="CHEBI:57416"/>
        <dbReference type="ChEBI" id="CHEBI:57972"/>
        <dbReference type="EC" id="5.1.1.1"/>
    </reaction>
</comment>
<keyword evidence="9" id="KW-1185">Reference proteome</keyword>
<proteinExistence type="inferred from homology"/>
<dbReference type="Pfam" id="PF00842">
    <property type="entry name" value="Ala_racemase_C"/>
    <property type="match status" value="1"/>
</dbReference>
<comment type="caution">
    <text evidence="8">The sequence shown here is derived from an EMBL/GenBank/DDBJ whole genome shotgun (WGS) entry which is preliminary data.</text>
</comment>
<name>A0A9X4QLJ1_9BACL</name>
<dbReference type="CDD" id="cd00430">
    <property type="entry name" value="PLPDE_III_AR"/>
    <property type="match status" value="1"/>
</dbReference>
<dbReference type="GO" id="GO:0008784">
    <property type="term" value="F:alanine racemase activity"/>
    <property type="evidence" value="ECO:0007669"/>
    <property type="project" value="UniProtKB-UniRule"/>
</dbReference>
<dbReference type="SMART" id="SM01005">
    <property type="entry name" value="Ala_racemase_C"/>
    <property type="match status" value="1"/>
</dbReference>
<dbReference type="FunFam" id="3.20.20.10:FF:000002">
    <property type="entry name" value="Alanine racemase"/>
    <property type="match status" value="1"/>
</dbReference>
<evidence type="ECO:0000256" key="6">
    <source>
        <dbReference type="PIRSR" id="PIRSR600821-52"/>
    </source>
</evidence>
<dbReference type="GO" id="GO:0030632">
    <property type="term" value="P:D-alanine biosynthetic process"/>
    <property type="evidence" value="ECO:0007669"/>
    <property type="project" value="UniProtKB-UniRule"/>
</dbReference>
<feature type="modified residue" description="N6-(pyridoxal phosphate)lysine" evidence="4 5">
    <location>
        <position position="36"/>
    </location>
</feature>
<dbReference type="EC" id="5.1.1.1" evidence="4"/>
<protein>
    <recommendedName>
        <fullName evidence="4">Alanine racemase</fullName>
        <ecNumber evidence="4">5.1.1.1</ecNumber>
    </recommendedName>
</protein>
<dbReference type="PANTHER" id="PTHR30511">
    <property type="entry name" value="ALANINE RACEMASE"/>
    <property type="match status" value="1"/>
</dbReference>
<dbReference type="GO" id="GO:0005829">
    <property type="term" value="C:cytosol"/>
    <property type="evidence" value="ECO:0007669"/>
    <property type="project" value="TreeGrafter"/>
</dbReference>
<dbReference type="RefSeq" id="WP_277564683.1">
    <property type="nucleotide sequence ID" value="NZ_JAPDHZ010000002.1"/>
</dbReference>
<reference evidence="8 9" key="1">
    <citation type="submission" date="2022-10" db="EMBL/GenBank/DDBJ databases">
        <title>Comparative genomic analysis of Cohnella hashimotonis sp. nov., isolated from the International Space Station.</title>
        <authorList>
            <person name="Simpson A."/>
            <person name="Venkateswaran K."/>
        </authorList>
    </citation>
    <scope>NUCLEOTIDE SEQUENCE [LARGE SCALE GENOMIC DNA]</scope>
    <source>
        <strain evidence="8 9">DSM 18997</strain>
    </source>
</reference>
<sequence>MLRETWAEIDAGRIADNLRAIRGTLSAGVKLMAVVKANGYGHGDLEAAEAARQAGADYLAVAFLEEALRLRAGGVRLPILLLTPIRPDQVELAMARDLTLTVTGADWFRELRRRSPTLAGRKLRVHVKADTGLGRIGFRTEAEWDALVPWLAAPDIDVDGFYTHFATAGQADTAYLERQARRFAELMERSKASGLSIRHYHCAGSAAALRFPGLALDMVRIGAAMYGFYPGHLAPPVALEPALSLHSTLMQVKRVRQGEYVGYDNAYRADADEWIGTVPIGYADGWSQRMRGAPALVRGQRAEIVGKISMDQLMLRLPCPCAPGDRVTLIGRQGGARIAFAELASHIDGAAQEITTALTDRVAKTYANSNKEAEYAWDNAFFQPQRREPTVS</sequence>
<dbReference type="InterPro" id="IPR029066">
    <property type="entry name" value="PLP-binding_barrel"/>
</dbReference>
<dbReference type="InterPro" id="IPR011079">
    <property type="entry name" value="Ala_racemase_C"/>
</dbReference>